<dbReference type="InterPro" id="IPR036390">
    <property type="entry name" value="WH_DNA-bd_sf"/>
</dbReference>
<accession>A0ABN2R988</accession>
<dbReference type="InterPro" id="IPR050707">
    <property type="entry name" value="HTH_MetabolicPath_Reg"/>
</dbReference>
<keyword evidence="3" id="KW-0804">Transcription</keyword>
<dbReference type="InterPro" id="IPR036388">
    <property type="entry name" value="WH-like_DNA-bd_sf"/>
</dbReference>
<dbReference type="Pfam" id="PF01614">
    <property type="entry name" value="IclR_C"/>
    <property type="match status" value="1"/>
</dbReference>
<gene>
    <name evidence="6" type="ORF">GCM10009817_01780</name>
</gene>
<keyword evidence="2" id="KW-0238">DNA-binding</keyword>
<evidence type="ECO:0000313" key="7">
    <source>
        <dbReference type="Proteomes" id="UP001500013"/>
    </source>
</evidence>
<evidence type="ECO:0000259" key="5">
    <source>
        <dbReference type="PROSITE" id="PS51078"/>
    </source>
</evidence>
<dbReference type="Pfam" id="PF09339">
    <property type="entry name" value="HTH_IclR"/>
    <property type="match status" value="1"/>
</dbReference>
<evidence type="ECO:0000256" key="1">
    <source>
        <dbReference type="ARBA" id="ARBA00023015"/>
    </source>
</evidence>
<dbReference type="InterPro" id="IPR029016">
    <property type="entry name" value="GAF-like_dom_sf"/>
</dbReference>
<dbReference type="Gene3D" id="3.30.450.40">
    <property type="match status" value="1"/>
</dbReference>
<evidence type="ECO:0000259" key="4">
    <source>
        <dbReference type="PROSITE" id="PS51077"/>
    </source>
</evidence>
<dbReference type="PANTHER" id="PTHR30136">
    <property type="entry name" value="HELIX-TURN-HELIX TRANSCRIPTIONAL REGULATOR, ICLR FAMILY"/>
    <property type="match status" value="1"/>
</dbReference>
<dbReference type="PANTHER" id="PTHR30136:SF24">
    <property type="entry name" value="HTH-TYPE TRANSCRIPTIONAL REPRESSOR ALLR"/>
    <property type="match status" value="1"/>
</dbReference>
<feature type="domain" description="IclR-ED" evidence="5">
    <location>
        <begin position="67"/>
        <end position="251"/>
    </location>
</feature>
<keyword evidence="7" id="KW-1185">Reference proteome</keyword>
<dbReference type="RefSeq" id="WP_344057480.1">
    <property type="nucleotide sequence ID" value="NZ_BAAAPU010000001.1"/>
</dbReference>
<proteinExistence type="predicted"/>
<sequence length="255" mass="26990">MSGPVQSVERAAAIVQLLASEEEPLGLAQIAAALSLAKTTAHGLLGTLCDVRFVEKDDAGLYRVGRDLLQIGSTRLDANELRARALNWTDALAARTGAAARVAMFRDGDAVIAHHVFAIGSQHQLLETGRRIPLHATALGKVLLAFDPGAARTVLGGPLPSLTYRTITERSAILRELADIRDAGRAVSVEECEPDLAGIAAPVRDRGGYVVASIGITGSVDDLCDSRHRPHRALEDEVLRAARAVSAEFGHGRTS</sequence>
<dbReference type="PROSITE" id="PS51077">
    <property type="entry name" value="HTH_ICLR"/>
    <property type="match status" value="1"/>
</dbReference>
<reference evidence="6 7" key="1">
    <citation type="journal article" date="2019" name="Int. J. Syst. Evol. Microbiol.">
        <title>The Global Catalogue of Microorganisms (GCM) 10K type strain sequencing project: providing services to taxonomists for standard genome sequencing and annotation.</title>
        <authorList>
            <consortium name="The Broad Institute Genomics Platform"/>
            <consortium name="The Broad Institute Genome Sequencing Center for Infectious Disease"/>
            <person name="Wu L."/>
            <person name="Ma J."/>
        </authorList>
    </citation>
    <scope>NUCLEOTIDE SEQUENCE [LARGE SCALE GENOMIC DNA]</scope>
    <source>
        <strain evidence="6 7">JCM 15628</strain>
    </source>
</reference>
<evidence type="ECO:0000256" key="3">
    <source>
        <dbReference type="ARBA" id="ARBA00023163"/>
    </source>
</evidence>
<dbReference type="SMART" id="SM00346">
    <property type="entry name" value="HTH_ICLR"/>
    <property type="match status" value="1"/>
</dbReference>
<keyword evidence="1" id="KW-0805">Transcription regulation</keyword>
<comment type="caution">
    <text evidence="6">The sequence shown here is derived from an EMBL/GenBank/DDBJ whole genome shotgun (WGS) entry which is preliminary data.</text>
</comment>
<dbReference type="PROSITE" id="PS51078">
    <property type="entry name" value="ICLR_ED"/>
    <property type="match status" value="1"/>
</dbReference>
<name>A0ABN2R988_9MICO</name>
<feature type="domain" description="HTH iclR-type" evidence="4">
    <location>
        <begin position="5"/>
        <end position="66"/>
    </location>
</feature>
<organism evidence="6 7">
    <name type="scientific">Terrabacter lapilli</name>
    <dbReference type="NCBI Taxonomy" id="436231"/>
    <lineage>
        <taxon>Bacteria</taxon>
        <taxon>Bacillati</taxon>
        <taxon>Actinomycetota</taxon>
        <taxon>Actinomycetes</taxon>
        <taxon>Micrococcales</taxon>
        <taxon>Intrasporangiaceae</taxon>
        <taxon>Terrabacter</taxon>
    </lineage>
</organism>
<dbReference type="Gene3D" id="1.10.10.10">
    <property type="entry name" value="Winged helix-like DNA-binding domain superfamily/Winged helix DNA-binding domain"/>
    <property type="match status" value="1"/>
</dbReference>
<dbReference type="EMBL" id="BAAAPU010000001">
    <property type="protein sequence ID" value="GAA1965632.1"/>
    <property type="molecule type" value="Genomic_DNA"/>
</dbReference>
<evidence type="ECO:0000256" key="2">
    <source>
        <dbReference type="ARBA" id="ARBA00023125"/>
    </source>
</evidence>
<dbReference type="InterPro" id="IPR014757">
    <property type="entry name" value="Tscrpt_reg_IclR_C"/>
</dbReference>
<dbReference type="SUPFAM" id="SSF55781">
    <property type="entry name" value="GAF domain-like"/>
    <property type="match status" value="1"/>
</dbReference>
<dbReference type="Proteomes" id="UP001500013">
    <property type="component" value="Unassembled WGS sequence"/>
</dbReference>
<evidence type="ECO:0000313" key="6">
    <source>
        <dbReference type="EMBL" id="GAA1965632.1"/>
    </source>
</evidence>
<dbReference type="InterPro" id="IPR005471">
    <property type="entry name" value="Tscrpt_reg_IclR_N"/>
</dbReference>
<dbReference type="SUPFAM" id="SSF46785">
    <property type="entry name" value="Winged helix' DNA-binding domain"/>
    <property type="match status" value="1"/>
</dbReference>
<protein>
    <submittedName>
        <fullName evidence="6">IclR family transcriptional regulator</fullName>
    </submittedName>
</protein>